<evidence type="ECO:0000313" key="2">
    <source>
        <dbReference type="EMBL" id="MFC0350944.1"/>
    </source>
</evidence>
<accession>A0ABV6IGI9</accession>
<reference evidence="2 3" key="1">
    <citation type="submission" date="2024-09" db="EMBL/GenBank/DDBJ databases">
        <authorList>
            <person name="Sun Q."/>
            <person name="Mori K."/>
        </authorList>
    </citation>
    <scope>NUCLEOTIDE SEQUENCE [LARGE SCALE GENOMIC DNA]</scope>
    <source>
        <strain evidence="2 3">CCM 8677</strain>
    </source>
</reference>
<protein>
    <recommendedName>
        <fullName evidence="1">DUF8082 domain-containing protein</fullName>
    </recommendedName>
</protein>
<feature type="domain" description="DUF8082" evidence="1">
    <location>
        <begin position="137"/>
        <end position="194"/>
    </location>
</feature>
<dbReference type="EMBL" id="JBHLXJ010000015">
    <property type="protein sequence ID" value="MFC0350944.1"/>
    <property type="molecule type" value="Genomic_DNA"/>
</dbReference>
<keyword evidence="3" id="KW-1185">Reference proteome</keyword>
<comment type="caution">
    <text evidence="2">The sequence shown here is derived from an EMBL/GenBank/DDBJ whole genome shotgun (WGS) entry which is preliminary data.</text>
</comment>
<evidence type="ECO:0000313" key="3">
    <source>
        <dbReference type="Proteomes" id="UP001589844"/>
    </source>
</evidence>
<sequence>MNQQSFSPFFEIIEDIKKLCEQRRTGTIFLVSDNNRMAQVFLDNGDIASILCRGQRGQDALSSLSNMQSARLRFDESIKIASSRDGLSNQTIFETLMQAAGKLSGVTSDVIQRAAPTAAAAPVASPAAGFSINAETKKIVQSALTVYIGPIAEIVCDDYFDKATNLRGLIEQLAGEIPNEESANQFRAGLLKQLRIGN</sequence>
<evidence type="ECO:0000259" key="1">
    <source>
        <dbReference type="Pfam" id="PF26309"/>
    </source>
</evidence>
<gene>
    <name evidence="2" type="ORF">ACFFJH_14095</name>
</gene>
<organism evidence="2 3">
    <name type="scientific">Undibacterium danionis</name>
    <dbReference type="NCBI Taxonomy" id="1812100"/>
    <lineage>
        <taxon>Bacteria</taxon>
        <taxon>Pseudomonadati</taxon>
        <taxon>Pseudomonadota</taxon>
        <taxon>Betaproteobacteria</taxon>
        <taxon>Burkholderiales</taxon>
        <taxon>Oxalobacteraceae</taxon>
        <taxon>Undibacterium</taxon>
    </lineage>
</organism>
<name>A0ABV6IGI9_9BURK</name>
<dbReference type="RefSeq" id="WP_390213492.1">
    <property type="nucleotide sequence ID" value="NZ_JBHLXJ010000015.1"/>
</dbReference>
<proteinExistence type="predicted"/>
<dbReference type="Pfam" id="PF26309">
    <property type="entry name" value="DUF8082"/>
    <property type="match status" value="1"/>
</dbReference>
<dbReference type="InterPro" id="IPR058395">
    <property type="entry name" value="DUF8082"/>
</dbReference>
<dbReference type="Proteomes" id="UP001589844">
    <property type="component" value="Unassembled WGS sequence"/>
</dbReference>